<reference evidence="2 3" key="1">
    <citation type="submission" date="2017-03" db="EMBL/GenBank/DDBJ databases">
        <title>Draft genome sequence of Streptomyces scabrisporus NF3, endophyte isolated from Amphipterygium adstringens.</title>
        <authorList>
            <person name="Vazquez M."/>
            <person name="Ceapa C.D."/>
            <person name="Rodriguez Luna D."/>
            <person name="Sanchez Esquivel S."/>
        </authorList>
    </citation>
    <scope>NUCLEOTIDE SEQUENCE [LARGE SCALE GENOMIC DNA]</scope>
    <source>
        <strain evidence="2 3">NF3</strain>
    </source>
</reference>
<dbReference type="Gene3D" id="3.40.50.1820">
    <property type="entry name" value="alpha/beta hydrolase"/>
    <property type="match status" value="1"/>
</dbReference>
<dbReference type="InterPro" id="IPR000073">
    <property type="entry name" value="AB_hydrolase_1"/>
</dbReference>
<dbReference type="AlphaFoldDB" id="A0A1T3P5U9"/>
<evidence type="ECO:0000313" key="2">
    <source>
        <dbReference type="EMBL" id="OPC84477.1"/>
    </source>
</evidence>
<keyword evidence="3" id="KW-1185">Reference proteome</keyword>
<sequence length="246" mass="26262">MANIVLVPGYWLGAWAWDRVAESLRAAGHEVVAVTLPGLEPDRTDGTGVDLAAQSRALIDEITTRDLTDVVLAAHSGGAFAAYEALDRIPERIARIVYVDAGPVAAGISLLDLQEPEERARIEAEVAARGDGRYVYPWDPAADPAMLDGLSGTDLAELRARAMPQPYAVAASAQQVADPARLRVPAHLITCLFPAEQVEAMIAAGHPFMAEFAAAEQRTVHGLPTGHWPMFSRPKDLAELLSDIAG</sequence>
<evidence type="ECO:0000259" key="1">
    <source>
        <dbReference type="Pfam" id="PF12697"/>
    </source>
</evidence>
<dbReference type="EMBL" id="MWQN01000001">
    <property type="protein sequence ID" value="OPC84477.1"/>
    <property type="molecule type" value="Genomic_DNA"/>
</dbReference>
<proteinExistence type="predicted"/>
<dbReference type="STRING" id="159449.B4N89_29290"/>
<dbReference type="SUPFAM" id="SSF53474">
    <property type="entry name" value="alpha/beta-Hydrolases"/>
    <property type="match status" value="1"/>
</dbReference>
<dbReference type="Proteomes" id="UP000190037">
    <property type="component" value="Unassembled WGS sequence"/>
</dbReference>
<dbReference type="PANTHER" id="PTHR37017">
    <property type="entry name" value="AB HYDROLASE-1 DOMAIN-CONTAINING PROTEIN-RELATED"/>
    <property type="match status" value="1"/>
</dbReference>
<protein>
    <recommendedName>
        <fullName evidence="1">AB hydrolase-1 domain-containing protein</fullName>
    </recommendedName>
</protein>
<gene>
    <name evidence="2" type="ORF">B4N89_29290</name>
</gene>
<dbReference type="PANTHER" id="PTHR37017:SF11">
    <property type="entry name" value="ESTERASE_LIPASE_THIOESTERASE DOMAIN-CONTAINING PROTEIN"/>
    <property type="match status" value="1"/>
</dbReference>
<comment type="caution">
    <text evidence="2">The sequence shown here is derived from an EMBL/GenBank/DDBJ whole genome shotgun (WGS) entry which is preliminary data.</text>
</comment>
<accession>A0A1T3P5U9</accession>
<evidence type="ECO:0000313" key="3">
    <source>
        <dbReference type="Proteomes" id="UP000190037"/>
    </source>
</evidence>
<dbReference type="InterPro" id="IPR052897">
    <property type="entry name" value="Sec-Metab_Biosynth_Hydrolase"/>
</dbReference>
<name>A0A1T3P5U9_9ACTN</name>
<feature type="domain" description="AB hydrolase-1" evidence="1">
    <location>
        <begin position="4"/>
        <end position="239"/>
    </location>
</feature>
<dbReference type="InterPro" id="IPR029058">
    <property type="entry name" value="AB_hydrolase_fold"/>
</dbReference>
<dbReference type="Pfam" id="PF12697">
    <property type="entry name" value="Abhydrolase_6"/>
    <property type="match status" value="1"/>
</dbReference>
<organism evidence="2 3">
    <name type="scientific">Embleya scabrispora</name>
    <dbReference type="NCBI Taxonomy" id="159449"/>
    <lineage>
        <taxon>Bacteria</taxon>
        <taxon>Bacillati</taxon>
        <taxon>Actinomycetota</taxon>
        <taxon>Actinomycetes</taxon>
        <taxon>Kitasatosporales</taxon>
        <taxon>Streptomycetaceae</taxon>
        <taxon>Embleya</taxon>
    </lineage>
</organism>
<dbReference type="RefSeq" id="WP_078978773.1">
    <property type="nucleotide sequence ID" value="NZ_MWQN01000001.1"/>
</dbReference>
<dbReference type="OrthoDB" id="9773549at2"/>
<dbReference type="GO" id="GO:0003824">
    <property type="term" value="F:catalytic activity"/>
    <property type="evidence" value="ECO:0007669"/>
    <property type="project" value="UniProtKB-ARBA"/>
</dbReference>